<gene>
    <name evidence="1" type="ORF">DVH24_031717</name>
</gene>
<sequence length="63" mass="6752">MGRVGAREGVGGEGGFCPLTLVAEREKDGEKYGGGVEGNRKWNCSLPLLGNHYLPRVGLAHER</sequence>
<dbReference type="EMBL" id="RDQH01000335">
    <property type="protein sequence ID" value="RXH89360.1"/>
    <property type="molecule type" value="Genomic_DNA"/>
</dbReference>
<comment type="caution">
    <text evidence="1">The sequence shown here is derived from an EMBL/GenBank/DDBJ whole genome shotgun (WGS) entry which is preliminary data.</text>
</comment>
<protein>
    <submittedName>
        <fullName evidence="1">Uncharacterized protein</fullName>
    </submittedName>
</protein>
<dbReference type="AlphaFoldDB" id="A0A498J1K3"/>
<reference evidence="1 2" key="1">
    <citation type="submission" date="2018-10" db="EMBL/GenBank/DDBJ databases">
        <title>A high-quality apple genome assembly.</title>
        <authorList>
            <person name="Hu J."/>
        </authorList>
    </citation>
    <scope>NUCLEOTIDE SEQUENCE [LARGE SCALE GENOMIC DNA]</scope>
    <source>
        <strain evidence="2">cv. HFTH1</strain>
        <tissue evidence="1">Young leaf</tissue>
    </source>
</reference>
<name>A0A498J1K3_MALDO</name>
<proteinExistence type="predicted"/>
<dbReference type="Proteomes" id="UP000290289">
    <property type="component" value="Chromosome 9"/>
</dbReference>
<evidence type="ECO:0000313" key="1">
    <source>
        <dbReference type="EMBL" id="RXH89360.1"/>
    </source>
</evidence>
<accession>A0A498J1K3</accession>
<organism evidence="1 2">
    <name type="scientific">Malus domestica</name>
    <name type="common">Apple</name>
    <name type="synonym">Pyrus malus</name>
    <dbReference type="NCBI Taxonomy" id="3750"/>
    <lineage>
        <taxon>Eukaryota</taxon>
        <taxon>Viridiplantae</taxon>
        <taxon>Streptophyta</taxon>
        <taxon>Embryophyta</taxon>
        <taxon>Tracheophyta</taxon>
        <taxon>Spermatophyta</taxon>
        <taxon>Magnoliopsida</taxon>
        <taxon>eudicotyledons</taxon>
        <taxon>Gunneridae</taxon>
        <taxon>Pentapetalae</taxon>
        <taxon>rosids</taxon>
        <taxon>fabids</taxon>
        <taxon>Rosales</taxon>
        <taxon>Rosaceae</taxon>
        <taxon>Amygdaloideae</taxon>
        <taxon>Maleae</taxon>
        <taxon>Malus</taxon>
    </lineage>
</organism>
<evidence type="ECO:0000313" key="2">
    <source>
        <dbReference type="Proteomes" id="UP000290289"/>
    </source>
</evidence>
<keyword evidence="2" id="KW-1185">Reference proteome</keyword>